<feature type="domain" description="Methyltransferase" evidence="1">
    <location>
        <begin position="29"/>
        <end position="143"/>
    </location>
</feature>
<sequence length="194" mass="22275">MSEAYWKKVSGENIPSSLDLYPVIYEYLHRGYKILDIGCGFGKVTLKLASLGYSVTGIDINSEAIRLSKAASEILQLYGRMTWKAEFEIGNASELPFSAQKFDLVVMQAVLTSVPDAQERKKIIQEACRVLKPEGYLYLVEFDQNWHLKLYRSRYLQDFPITKEEGSFLALNSNTGEIEYIAHHFPKKNWCVCW</sequence>
<accession>A0ABU2D472</accession>
<dbReference type="RefSeq" id="WP_310576685.1">
    <property type="nucleotide sequence ID" value="NZ_JAVKPK010000060.1"/>
</dbReference>
<comment type="caution">
    <text evidence="2">The sequence shown here is derived from an EMBL/GenBank/DDBJ whole genome shotgun (WGS) entry which is preliminary data.</text>
</comment>
<protein>
    <submittedName>
        <fullName evidence="2">Class I SAM-dependent methyltransferase</fullName>
        <ecNumber evidence="2">2.1.-.-</ecNumber>
    </submittedName>
</protein>
<dbReference type="GO" id="GO:0032259">
    <property type="term" value="P:methylation"/>
    <property type="evidence" value="ECO:0007669"/>
    <property type="project" value="UniProtKB-KW"/>
</dbReference>
<dbReference type="Gene3D" id="3.40.50.150">
    <property type="entry name" value="Vaccinia Virus protein VP39"/>
    <property type="match status" value="1"/>
</dbReference>
<evidence type="ECO:0000259" key="1">
    <source>
        <dbReference type="Pfam" id="PF13847"/>
    </source>
</evidence>
<proteinExistence type="predicted"/>
<dbReference type="PANTHER" id="PTHR43591">
    <property type="entry name" value="METHYLTRANSFERASE"/>
    <property type="match status" value="1"/>
</dbReference>
<dbReference type="Proteomes" id="UP001246244">
    <property type="component" value="Unassembled WGS sequence"/>
</dbReference>
<keyword evidence="2" id="KW-0808">Transferase</keyword>
<keyword evidence="3" id="KW-1185">Reference proteome</keyword>
<dbReference type="EMBL" id="JAVKPK010000060">
    <property type="protein sequence ID" value="MDR7666657.1"/>
    <property type="molecule type" value="Genomic_DNA"/>
</dbReference>
<dbReference type="CDD" id="cd02440">
    <property type="entry name" value="AdoMet_MTases"/>
    <property type="match status" value="1"/>
</dbReference>
<dbReference type="InterPro" id="IPR029063">
    <property type="entry name" value="SAM-dependent_MTases_sf"/>
</dbReference>
<gene>
    <name evidence="2" type="ORF">RG963_12890</name>
</gene>
<evidence type="ECO:0000313" key="3">
    <source>
        <dbReference type="Proteomes" id="UP001246244"/>
    </source>
</evidence>
<evidence type="ECO:0000313" key="2">
    <source>
        <dbReference type="EMBL" id="MDR7666657.1"/>
    </source>
</evidence>
<dbReference type="InterPro" id="IPR025714">
    <property type="entry name" value="Methyltranfer_dom"/>
</dbReference>
<keyword evidence="2" id="KW-0489">Methyltransferase</keyword>
<dbReference type="SUPFAM" id="SSF53335">
    <property type="entry name" value="S-adenosyl-L-methionine-dependent methyltransferases"/>
    <property type="match status" value="1"/>
</dbReference>
<dbReference type="EC" id="2.1.-.-" evidence="2"/>
<organism evidence="2 3">
    <name type="scientific">Methanosarcina baikalica</name>
    <dbReference type="NCBI Taxonomy" id="3073890"/>
    <lineage>
        <taxon>Archaea</taxon>
        <taxon>Methanobacteriati</taxon>
        <taxon>Methanobacteriota</taxon>
        <taxon>Stenosarchaea group</taxon>
        <taxon>Methanomicrobia</taxon>
        <taxon>Methanosarcinales</taxon>
        <taxon>Methanosarcinaceae</taxon>
        <taxon>Methanosarcina</taxon>
    </lineage>
</organism>
<dbReference type="GO" id="GO:0008168">
    <property type="term" value="F:methyltransferase activity"/>
    <property type="evidence" value="ECO:0007669"/>
    <property type="project" value="UniProtKB-KW"/>
</dbReference>
<dbReference type="Pfam" id="PF13847">
    <property type="entry name" value="Methyltransf_31"/>
    <property type="match status" value="1"/>
</dbReference>
<name>A0ABU2D472_9EURY</name>
<reference evidence="3" key="1">
    <citation type="submission" date="2023-07" db="EMBL/GenBank/DDBJ databases">
        <title>Whole-genome sequencing of a new Methanosarcina sp. Z-7115.</title>
        <authorList>
            <person name="Zhilina T.N."/>
            <person name="Merkel A.Y."/>
        </authorList>
    </citation>
    <scope>NUCLEOTIDE SEQUENCE [LARGE SCALE GENOMIC DNA]</scope>
    <source>
        <strain evidence="3">Z-7115</strain>
    </source>
</reference>